<dbReference type="PROSITE" id="PS51257">
    <property type="entry name" value="PROKAR_LIPOPROTEIN"/>
    <property type="match status" value="1"/>
</dbReference>
<dbReference type="RefSeq" id="WP_153456972.1">
    <property type="nucleotide sequence ID" value="NZ_WEGJ01000047.1"/>
</dbReference>
<dbReference type="Proteomes" id="UP000466345">
    <property type="component" value="Unassembled WGS sequence"/>
</dbReference>
<feature type="chain" id="PRO_5029540289" description="Lipoprotein" evidence="2">
    <location>
        <begin position="26"/>
        <end position="220"/>
    </location>
</feature>
<gene>
    <name evidence="3" type="ORF">SRB5_63800</name>
</gene>
<evidence type="ECO:0000313" key="3">
    <source>
        <dbReference type="EMBL" id="MQY16184.1"/>
    </source>
</evidence>
<dbReference type="EMBL" id="WEGJ01000047">
    <property type="protein sequence ID" value="MQY16184.1"/>
    <property type="molecule type" value="Genomic_DNA"/>
</dbReference>
<proteinExistence type="predicted"/>
<feature type="signal peptide" evidence="2">
    <location>
        <begin position="1"/>
        <end position="25"/>
    </location>
</feature>
<name>A0A7K0CTZ1_9ACTN</name>
<accession>A0A7K0CTZ1</accession>
<feature type="region of interest" description="Disordered" evidence="1">
    <location>
        <begin position="76"/>
        <end position="96"/>
    </location>
</feature>
<reference evidence="3 4" key="1">
    <citation type="submission" date="2019-10" db="EMBL/GenBank/DDBJ databases">
        <title>Streptomyces smaragdinus sp. nov. and Streptomyces fabii sp. nov., isolated from the gut of fungus growing-termite Macrotermes natalensis.</title>
        <authorList>
            <person name="Schwitalla J."/>
            <person name="Benndorf R."/>
            <person name="Martin K."/>
            <person name="De Beer W."/>
            <person name="Kaster A.-K."/>
            <person name="Vollmers J."/>
            <person name="Poulsen M."/>
            <person name="Beemelmanns C."/>
        </authorList>
    </citation>
    <scope>NUCLEOTIDE SEQUENCE [LARGE SCALE GENOMIC DNA]</scope>
    <source>
        <strain evidence="3 4">RB5</strain>
    </source>
</reference>
<evidence type="ECO:0008006" key="5">
    <source>
        <dbReference type="Google" id="ProtNLM"/>
    </source>
</evidence>
<evidence type="ECO:0000256" key="2">
    <source>
        <dbReference type="SAM" id="SignalP"/>
    </source>
</evidence>
<sequence length="220" mass="21959">MRFGSRALLSATVVTALALTGAACGSDKGGGGGGDALSVDRIRDLAAKTKDGADTCPVDWDLVAAAKAAGVEGRVGPQAGKDAVKGELPQPDVPSPDDMLESVDGALLECAYEINGEKASVFASGAGKGRATNMLLPLIAATDELGMSKLSAYAEEAGKAGEGSVLLTPNNTAATVRLPENGGDVVLTFVTGSTRADAKSSLTPDQVSRIAEELAGQVGG</sequence>
<evidence type="ECO:0000313" key="4">
    <source>
        <dbReference type="Proteomes" id="UP000466345"/>
    </source>
</evidence>
<keyword evidence="4" id="KW-1185">Reference proteome</keyword>
<dbReference type="AlphaFoldDB" id="A0A7K0CTZ1"/>
<protein>
    <recommendedName>
        <fullName evidence="5">Lipoprotein</fullName>
    </recommendedName>
</protein>
<organism evidence="3 4">
    <name type="scientific">Streptomyces smaragdinus</name>
    <dbReference type="NCBI Taxonomy" id="2585196"/>
    <lineage>
        <taxon>Bacteria</taxon>
        <taxon>Bacillati</taxon>
        <taxon>Actinomycetota</taxon>
        <taxon>Actinomycetes</taxon>
        <taxon>Kitasatosporales</taxon>
        <taxon>Streptomycetaceae</taxon>
        <taxon>Streptomyces</taxon>
    </lineage>
</organism>
<evidence type="ECO:0000256" key="1">
    <source>
        <dbReference type="SAM" id="MobiDB-lite"/>
    </source>
</evidence>
<comment type="caution">
    <text evidence="3">The sequence shown here is derived from an EMBL/GenBank/DDBJ whole genome shotgun (WGS) entry which is preliminary data.</text>
</comment>
<keyword evidence="2" id="KW-0732">Signal</keyword>